<name>A0ACC2RD63_9FUNG</name>
<organism evidence="1 2">
    <name type="scientific">Entomophthora muscae</name>
    <dbReference type="NCBI Taxonomy" id="34485"/>
    <lineage>
        <taxon>Eukaryota</taxon>
        <taxon>Fungi</taxon>
        <taxon>Fungi incertae sedis</taxon>
        <taxon>Zoopagomycota</taxon>
        <taxon>Entomophthoromycotina</taxon>
        <taxon>Entomophthoromycetes</taxon>
        <taxon>Entomophthorales</taxon>
        <taxon>Entomophthoraceae</taxon>
        <taxon>Entomophthora</taxon>
    </lineage>
</organism>
<evidence type="ECO:0000313" key="2">
    <source>
        <dbReference type="Proteomes" id="UP001165960"/>
    </source>
</evidence>
<gene>
    <name evidence="1" type="ORF">DSO57_1039403</name>
</gene>
<dbReference type="Proteomes" id="UP001165960">
    <property type="component" value="Unassembled WGS sequence"/>
</dbReference>
<sequence length="218" mass="24454">MLKLIVTSTILSAHGFASQPSNEEYSRLVAISYDDSKVTCMGTIRDSTSFVAPATCVTSNPRYFKYIHQRSIQPGEIISSFQDTQWKKPYFAFNQALAFSSPIQGQVEELKYSNPSSNKLHVVDLNRFFDIQVHEFTLADQKLCRDGIRGQNVAVHENIGDLFCATARAEKEIVLGAPAFNLRKDPRDQVTVTGMYVGKTSPGNSTYYYFVHASDLFL</sequence>
<comment type="caution">
    <text evidence="1">The sequence shown here is derived from an EMBL/GenBank/DDBJ whole genome shotgun (WGS) entry which is preliminary data.</text>
</comment>
<keyword evidence="2" id="KW-1185">Reference proteome</keyword>
<reference evidence="1" key="1">
    <citation type="submission" date="2022-04" db="EMBL/GenBank/DDBJ databases">
        <title>Genome of the entomopathogenic fungus Entomophthora muscae.</title>
        <authorList>
            <person name="Elya C."/>
            <person name="Lovett B.R."/>
            <person name="Lee E."/>
            <person name="Macias A.M."/>
            <person name="Hajek A.E."/>
            <person name="De Bivort B.L."/>
            <person name="Kasson M.T."/>
            <person name="De Fine Licht H.H."/>
            <person name="Stajich J.E."/>
        </authorList>
    </citation>
    <scope>NUCLEOTIDE SEQUENCE</scope>
    <source>
        <strain evidence="1">Berkeley</strain>
    </source>
</reference>
<dbReference type="EMBL" id="QTSX02007752">
    <property type="protein sequence ID" value="KAJ9048003.1"/>
    <property type="molecule type" value="Genomic_DNA"/>
</dbReference>
<evidence type="ECO:0000313" key="1">
    <source>
        <dbReference type="EMBL" id="KAJ9048003.1"/>
    </source>
</evidence>
<accession>A0ACC2RD63</accession>
<protein>
    <submittedName>
        <fullName evidence="1">Uncharacterized protein</fullName>
    </submittedName>
</protein>
<proteinExistence type="predicted"/>